<gene>
    <name evidence="2" type="ORF">GCM10022254_74110</name>
</gene>
<sequence>MLDRIPEIPGDELDHAAYHSDFARHVEGLRGVIWKLERSQTFREVDDPSWEAFSAGDWQRALDLLEKDRDAISAEARQNRRQGLTIKRVRVVETPLTPYVQWELYALRMLAEAGFELSVLPAAELASFESRRQVPEVVVIGGQVLYQIRYQPDWTPDGAKRVDVPHLISTVASEIAHLFHKGEPLLDFFEREVAPLPAPTV</sequence>
<feature type="domain" description="DUF6879" evidence="1">
    <location>
        <begin position="21"/>
        <end position="189"/>
    </location>
</feature>
<organism evidence="2 3">
    <name type="scientific">Actinomadura meridiana</name>
    <dbReference type="NCBI Taxonomy" id="559626"/>
    <lineage>
        <taxon>Bacteria</taxon>
        <taxon>Bacillati</taxon>
        <taxon>Actinomycetota</taxon>
        <taxon>Actinomycetes</taxon>
        <taxon>Streptosporangiales</taxon>
        <taxon>Thermomonosporaceae</taxon>
        <taxon>Actinomadura</taxon>
    </lineage>
</organism>
<accession>A0ABP8CQE7</accession>
<dbReference type="InterPro" id="IPR049244">
    <property type="entry name" value="DUF6879"/>
</dbReference>
<dbReference type="Proteomes" id="UP001501710">
    <property type="component" value="Unassembled WGS sequence"/>
</dbReference>
<proteinExistence type="predicted"/>
<name>A0ABP8CQE7_9ACTN</name>
<keyword evidence="3" id="KW-1185">Reference proteome</keyword>
<evidence type="ECO:0000313" key="2">
    <source>
        <dbReference type="EMBL" id="GAA4242174.1"/>
    </source>
</evidence>
<evidence type="ECO:0000259" key="1">
    <source>
        <dbReference type="Pfam" id="PF21806"/>
    </source>
</evidence>
<reference evidence="3" key="1">
    <citation type="journal article" date="2019" name="Int. J. Syst. Evol. Microbiol.">
        <title>The Global Catalogue of Microorganisms (GCM) 10K type strain sequencing project: providing services to taxonomists for standard genome sequencing and annotation.</title>
        <authorList>
            <consortium name="The Broad Institute Genomics Platform"/>
            <consortium name="The Broad Institute Genome Sequencing Center for Infectious Disease"/>
            <person name="Wu L."/>
            <person name="Ma J."/>
        </authorList>
    </citation>
    <scope>NUCLEOTIDE SEQUENCE [LARGE SCALE GENOMIC DNA]</scope>
    <source>
        <strain evidence="3">JCM 17440</strain>
    </source>
</reference>
<dbReference type="Pfam" id="PF21806">
    <property type="entry name" value="DUF6879"/>
    <property type="match status" value="1"/>
</dbReference>
<evidence type="ECO:0000313" key="3">
    <source>
        <dbReference type="Proteomes" id="UP001501710"/>
    </source>
</evidence>
<comment type="caution">
    <text evidence="2">The sequence shown here is derived from an EMBL/GenBank/DDBJ whole genome shotgun (WGS) entry which is preliminary data.</text>
</comment>
<protein>
    <recommendedName>
        <fullName evidence="1">DUF6879 domain-containing protein</fullName>
    </recommendedName>
</protein>
<dbReference type="EMBL" id="BAABAS010000029">
    <property type="protein sequence ID" value="GAA4242174.1"/>
    <property type="molecule type" value="Genomic_DNA"/>
</dbReference>
<dbReference type="RefSeq" id="WP_344907459.1">
    <property type="nucleotide sequence ID" value="NZ_BAABAS010000029.1"/>
</dbReference>